<name>A0A8E1URE5_9BACT</name>
<dbReference type="EMBL" id="LFQU01000018">
    <property type="protein sequence ID" value="KOO68152.1"/>
    <property type="molecule type" value="Genomic_DNA"/>
</dbReference>
<evidence type="ECO:0008006" key="3">
    <source>
        <dbReference type="Google" id="ProtNLM"/>
    </source>
</evidence>
<protein>
    <recommendedName>
        <fullName evidence="3">DUF4186 domain-containing protein</fullName>
    </recommendedName>
</protein>
<comment type="caution">
    <text evidence="1">The sequence shown here is derived from an EMBL/GenBank/DDBJ whole genome shotgun (WGS) entry which is preliminary data.</text>
</comment>
<accession>A0A8E1URE5</accession>
<evidence type="ECO:0000313" key="2">
    <source>
        <dbReference type="Proteomes" id="UP000036951"/>
    </source>
</evidence>
<sequence>MRKRTNNGRKPVEGSLFGDDDFEPCMPAIDLSKYNFDEVFGRLAKSDFRRRFRLNDEMKDYVTEKGLGRIGMHAADIIRKRLAPAVIPNDGKQTPMKGHPVFVAQHATGCCCRGCLSKWHGIESGRELKAAEQEYVVALLLTWISRQL</sequence>
<dbReference type="OrthoDB" id="9787478at2"/>
<proteinExistence type="predicted"/>
<gene>
    <name evidence="1" type="ORF">ACU52_09520</name>
</gene>
<dbReference type="RefSeq" id="WP_053398676.1">
    <property type="nucleotide sequence ID" value="NZ_LFQU01000018.1"/>
</dbReference>
<keyword evidence="2" id="KW-1185">Reference proteome</keyword>
<dbReference type="Proteomes" id="UP000036951">
    <property type="component" value="Unassembled WGS sequence"/>
</dbReference>
<organism evidence="1 2">
    <name type="scientific">Xylanibacter rarus</name>
    <dbReference type="NCBI Taxonomy" id="1676614"/>
    <lineage>
        <taxon>Bacteria</taxon>
        <taxon>Pseudomonadati</taxon>
        <taxon>Bacteroidota</taxon>
        <taxon>Bacteroidia</taxon>
        <taxon>Bacteroidales</taxon>
        <taxon>Prevotellaceae</taxon>
        <taxon>Xylanibacter</taxon>
    </lineage>
</organism>
<evidence type="ECO:0000313" key="1">
    <source>
        <dbReference type="EMBL" id="KOO68152.1"/>
    </source>
</evidence>
<dbReference type="InterPro" id="IPR020378">
    <property type="entry name" value="DUF4186"/>
</dbReference>
<dbReference type="AlphaFoldDB" id="A0A8E1URE5"/>
<dbReference type="Pfam" id="PF13811">
    <property type="entry name" value="DUF4186"/>
    <property type="match status" value="1"/>
</dbReference>
<reference evidence="1 2" key="1">
    <citation type="submission" date="2015-06" db="EMBL/GenBank/DDBJ databases">
        <title>Prevotella sp. 109, sp. nov., a novel member of the family Prevotellaceae isolated from human faeces.</title>
        <authorList>
            <person name="Shkoporov A.N."/>
            <person name="Chaplin A.V."/>
            <person name="Kafarskaia L.I."/>
            <person name="Efimov B.A."/>
        </authorList>
    </citation>
    <scope>NUCLEOTIDE SEQUENCE [LARGE SCALE GENOMIC DNA]</scope>
    <source>
        <strain evidence="1 2">109</strain>
    </source>
</reference>